<dbReference type="SUPFAM" id="SSF52540">
    <property type="entry name" value="P-loop containing nucleoside triphosphate hydrolases"/>
    <property type="match status" value="1"/>
</dbReference>
<dbReference type="GO" id="GO:0005886">
    <property type="term" value="C:plasma membrane"/>
    <property type="evidence" value="ECO:0007669"/>
    <property type="project" value="UniProtKB-SubCell"/>
</dbReference>
<comment type="similarity">
    <text evidence="2">Belongs to the ABC transporter superfamily.</text>
</comment>
<dbReference type="GO" id="GO:0016887">
    <property type="term" value="F:ATP hydrolysis activity"/>
    <property type="evidence" value="ECO:0007669"/>
    <property type="project" value="InterPro"/>
</dbReference>
<evidence type="ECO:0000256" key="2">
    <source>
        <dbReference type="ARBA" id="ARBA00005417"/>
    </source>
</evidence>
<dbReference type="InterPro" id="IPR013563">
    <property type="entry name" value="Oligopep_ABC_C"/>
</dbReference>
<dbReference type="SMART" id="SM00382">
    <property type="entry name" value="AAA"/>
    <property type="match status" value="1"/>
</dbReference>
<dbReference type="EMBL" id="JACGWU010000002">
    <property type="protein sequence ID" value="MBA8828936.1"/>
    <property type="molecule type" value="Genomic_DNA"/>
</dbReference>
<keyword evidence="5" id="KW-0547">Nucleotide-binding</keyword>
<feature type="domain" description="ABC transporter" evidence="8">
    <location>
        <begin position="11"/>
        <end position="262"/>
    </location>
</feature>
<keyword evidence="7" id="KW-0472">Membrane</keyword>
<dbReference type="PANTHER" id="PTHR43297">
    <property type="entry name" value="OLIGOPEPTIDE TRANSPORT ATP-BINDING PROTEIN APPD"/>
    <property type="match status" value="1"/>
</dbReference>
<keyword evidence="6 9" id="KW-0067">ATP-binding</keyword>
<protein>
    <submittedName>
        <fullName evidence="9">Oligopeptide/dipeptide ABC transporter ATP-binding protein</fullName>
    </submittedName>
</protein>
<dbReference type="PANTHER" id="PTHR43297:SF2">
    <property type="entry name" value="DIPEPTIDE TRANSPORT ATP-BINDING PROTEIN DPPD"/>
    <property type="match status" value="1"/>
</dbReference>
<dbReference type="Proteomes" id="UP000524237">
    <property type="component" value="Unassembled WGS sequence"/>
</dbReference>
<evidence type="ECO:0000256" key="7">
    <source>
        <dbReference type="ARBA" id="ARBA00023136"/>
    </source>
</evidence>
<dbReference type="AlphaFoldDB" id="A0A7W3JTG8"/>
<keyword evidence="3" id="KW-0813">Transport</keyword>
<evidence type="ECO:0000256" key="1">
    <source>
        <dbReference type="ARBA" id="ARBA00004202"/>
    </source>
</evidence>
<accession>A0A7W3JTG8</accession>
<dbReference type="InterPro" id="IPR003593">
    <property type="entry name" value="AAA+_ATPase"/>
</dbReference>
<dbReference type="Gene3D" id="3.40.50.300">
    <property type="entry name" value="P-loop containing nucleotide triphosphate hydrolases"/>
    <property type="match status" value="1"/>
</dbReference>
<sequence length="330" mass="35764">MNEHMNENQLLQIYNLRIGFGTKLNDVNPIVHGLNLSISRGRILGLVGESGSGKSLTCRSVMRLLPDGGHVLSGDVIFDGHDVLGMSKSELLAFRSTQVGMIFQDPFSSLNPTRRIGSQMIEALRTALSLSKKDAQLRALSLLEQVDISNPSAKLRMYPNELSGGMRQRVMLAIALGARPSLLIADEPTTALDTTTQAQILSLLRRVRDDDGTSILLVSHDFGVIAEMCDDVAVMYGGFIVESGPIEEVYLRPRHPYTQALIASVPTLAIPERGYRRPTIPGPPLGTLPYTSGCPFASRCTFSRAECEDVSMTLLPVGPSHTSACPFGGE</sequence>
<evidence type="ECO:0000313" key="10">
    <source>
        <dbReference type="Proteomes" id="UP000524237"/>
    </source>
</evidence>
<organism evidence="9 10">
    <name type="scientific">Alpinimonas psychrophila</name>
    <dbReference type="NCBI Taxonomy" id="748908"/>
    <lineage>
        <taxon>Bacteria</taxon>
        <taxon>Bacillati</taxon>
        <taxon>Actinomycetota</taxon>
        <taxon>Actinomycetes</taxon>
        <taxon>Micrococcales</taxon>
        <taxon>Microbacteriaceae</taxon>
        <taxon>Alpinimonas</taxon>
    </lineage>
</organism>
<evidence type="ECO:0000256" key="4">
    <source>
        <dbReference type="ARBA" id="ARBA00022475"/>
    </source>
</evidence>
<keyword evidence="10" id="KW-1185">Reference proteome</keyword>
<keyword evidence="4" id="KW-1003">Cell membrane</keyword>
<comment type="caution">
    <text evidence="9">The sequence shown here is derived from an EMBL/GenBank/DDBJ whole genome shotgun (WGS) entry which is preliminary data.</text>
</comment>
<dbReference type="InterPro" id="IPR027417">
    <property type="entry name" value="P-loop_NTPase"/>
</dbReference>
<dbReference type="GO" id="GO:0015833">
    <property type="term" value="P:peptide transport"/>
    <property type="evidence" value="ECO:0007669"/>
    <property type="project" value="InterPro"/>
</dbReference>
<proteinExistence type="inferred from homology"/>
<evidence type="ECO:0000256" key="6">
    <source>
        <dbReference type="ARBA" id="ARBA00022840"/>
    </source>
</evidence>
<dbReference type="PROSITE" id="PS50893">
    <property type="entry name" value="ABC_TRANSPORTER_2"/>
    <property type="match status" value="1"/>
</dbReference>
<dbReference type="InterPro" id="IPR003439">
    <property type="entry name" value="ABC_transporter-like_ATP-bd"/>
</dbReference>
<dbReference type="RefSeq" id="WP_182484375.1">
    <property type="nucleotide sequence ID" value="NZ_JACGWU010000002.1"/>
</dbReference>
<dbReference type="Pfam" id="PF00005">
    <property type="entry name" value="ABC_tran"/>
    <property type="match status" value="1"/>
</dbReference>
<dbReference type="InterPro" id="IPR017871">
    <property type="entry name" value="ABC_transporter-like_CS"/>
</dbReference>
<gene>
    <name evidence="9" type="ORF">FB555_001034</name>
</gene>
<dbReference type="FunFam" id="3.40.50.300:FF:000016">
    <property type="entry name" value="Oligopeptide ABC transporter ATP-binding component"/>
    <property type="match status" value="1"/>
</dbReference>
<evidence type="ECO:0000256" key="5">
    <source>
        <dbReference type="ARBA" id="ARBA00022741"/>
    </source>
</evidence>
<name>A0A7W3JTG8_9MICO</name>
<reference evidence="9 10" key="1">
    <citation type="submission" date="2020-07" db="EMBL/GenBank/DDBJ databases">
        <title>Sequencing the genomes of 1000 actinobacteria strains.</title>
        <authorList>
            <person name="Klenk H.-P."/>
        </authorList>
    </citation>
    <scope>NUCLEOTIDE SEQUENCE [LARGE SCALE GENOMIC DNA]</scope>
    <source>
        <strain evidence="9 10">DSM 23737</strain>
    </source>
</reference>
<evidence type="ECO:0000313" key="9">
    <source>
        <dbReference type="EMBL" id="MBA8828936.1"/>
    </source>
</evidence>
<dbReference type="NCBIfam" id="TIGR01727">
    <property type="entry name" value="oligo_HPY"/>
    <property type="match status" value="1"/>
</dbReference>
<dbReference type="CDD" id="cd03257">
    <property type="entry name" value="ABC_NikE_OppD_transporters"/>
    <property type="match status" value="1"/>
</dbReference>
<dbReference type="GO" id="GO:0005524">
    <property type="term" value="F:ATP binding"/>
    <property type="evidence" value="ECO:0007669"/>
    <property type="project" value="UniProtKB-KW"/>
</dbReference>
<dbReference type="PROSITE" id="PS00211">
    <property type="entry name" value="ABC_TRANSPORTER_1"/>
    <property type="match status" value="1"/>
</dbReference>
<comment type="subcellular location">
    <subcellularLocation>
        <location evidence="1">Cell membrane</location>
        <topology evidence="1">Peripheral membrane protein</topology>
    </subcellularLocation>
</comment>
<evidence type="ECO:0000256" key="3">
    <source>
        <dbReference type="ARBA" id="ARBA00022448"/>
    </source>
</evidence>
<evidence type="ECO:0000259" key="8">
    <source>
        <dbReference type="PROSITE" id="PS50893"/>
    </source>
</evidence>
<dbReference type="InterPro" id="IPR050388">
    <property type="entry name" value="ABC_Ni/Peptide_Import"/>
</dbReference>
<dbReference type="Pfam" id="PF08352">
    <property type="entry name" value="oligo_HPY"/>
    <property type="match status" value="1"/>
</dbReference>